<feature type="transmembrane region" description="Helical" evidence="1">
    <location>
        <begin position="79"/>
        <end position="98"/>
    </location>
</feature>
<keyword evidence="3" id="KW-1185">Reference proteome</keyword>
<evidence type="ECO:0000313" key="2">
    <source>
        <dbReference type="EMBL" id="KII67034.1"/>
    </source>
</evidence>
<dbReference type="Proteomes" id="UP000031668">
    <property type="component" value="Unassembled WGS sequence"/>
</dbReference>
<keyword evidence="1" id="KW-0472">Membrane</keyword>
<proteinExistence type="predicted"/>
<protein>
    <submittedName>
        <fullName evidence="2">Uncharacterized protein</fullName>
    </submittedName>
</protein>
<dbReference type="AlphaFoldDB" id="A0A0C2ING6"/>
<evidence type="ECO:0000256" key="1">
    <source>
        <dbReference type="SAM" id="Phobius"/>
    </source>
</evidence>
<reference evidence="2 3" key="1">
    <citation type="journal article" date="2014" name="Genome Biol. Evol.">
        <title>The genome of the myxosporean Thelohanellus kitauei shows adaptations to nutrient acquisition within its fish host.</title>
        <authorList>
            <person name="Yang Y."/>
            <person name="Xiong J."/>
            <person name="Zhou Z."/>
            <person name="Huo F."/>
            <person name="Miao W."/>
            <person name="Ran C."/>
            <person name="Liu Y."/>
            <person name="Zhang J."/>
            <person name="Feng J."/>
            <person name="Wang M."/>
            <person name="Wang M."/>
            <person name="Wang L."/>
            <person name="Yao B."/>
        </authorList>
    </citation>
    <scope>NUCLEOTIDE SEQUENCE [LARGE SCALE GENOMIC DNA]</scope>
    <source>
        <strain evidence="2">Wuqing</strain>
    </source>
</reference>
<comment type="caution">
    <text evidence="2">The sequence shown here is derived from an EMBL/GenBank/DDBJ whole genome shotgun (WGS) entry which is preliminary data.</text>
</comment>
<sequence length="99" mass="11559">MSVIIVFRKKHFLGVYMRFQMYTGINEVLEIIQSHSYVQNIFYQLKKYQFMTESSIKLHLMQSGSVPSDHKERLISLDLPIVALCLESVATAIFILIFK</sequence>
<dbReference type="EMBL" id="JWZT01003341">
    <property type="protein sequence ID" value="KII67034.1"/>
    <property type="molecule type" value="Genomic_DNA"/>
</dbReference>
<evidence type="ECO:0000313" key="3">
    <source>
        <dbReference type="Proteomes" id="UP000031668"/>
    </source>
</evidence>
<gene>
    <name evidence="2" type="ORF">RF11_06532</name>
</gene>
<accession>A0A0C2ING6</accession>
<keyword evidence="1" id="KW-0812">Transmembrane</keyword>
<organism evidence="2 3">
    <name type="scientific">Thelohanellus kitauei</name>
    <name type="common">Myxosporean</name>
    <dbReference type="NCBI Taxonomy" id="669202"/>
    <lineage>
        <taxon>Eukaryota</taxon>
        <taxon>Metazoa</taxon>
        <taxon>Cnidaria</taxon>
        <taxon>Myxozoa</taxon>
        <taxon>Myxosporea</taxon>
        <taxon>Bivalvulida</taxon>
        <taxon>Platysporina</taxon>
        <taxon>Myxobolidae</taxon>
        <taxon>Thelohanellus</taxon>
    </lineage>
</organism>
<keyword evidence="1" id="KW-1133">Transmembrane helix</keyword>
<name>A0A0C2ING6_THEKT</name>